<dbReference type="SMART" id="SM00065">
    <property type="entry name" value="GAF"/>
    <property type="match status" value="2"/>
</dbReference>
<proteinExistence type="predicted"/>
<dbReference type="InterPro" id="IPR003018">
    <property type="entry name" value="GAF"/>
</dbReference>
<feature type="region of interest" description="Disordered" evidence="2">
    <location>
        <begin position="598"/>
        <end position="620"/>
    </location>
</feature>
<gene>
    <name evidence="5" type="ORF">NCTC7807_00557</name>
</gene>
<feature type="domain" description="GAF" evidence="3">
    <location>
        <begin position="205"/>
        <end position="355"/>
    </location>
</feature>
<dbReference type="EMBL" id="UHID01000001">
    <property type="protein sequence ID" value="SUO93804.1"/>
    <property type="molecule type" value="Genomic_DNA"/>
</dbReference>
<keyword evidence="1" id="KW-0378">Hydrolase</keyword>
<feature type="domain" description="GAF" evidence="3">
    <location>
        <begin position="36"/>
        <end position="177"/>
    </location>
</feature>
<evidence type="ECO:0000259" key="4">
    <source>
        <dbReference type="SMART" id="SM00331"/>
    </source>
</evidence>
<evidence type="ECO:0000256" key="1">
    <source>
        <dbReference type="ARBA" id="ARBA00022801"/>
    </source>
</evidence>
<dbReference type="Pfam" id="PF13185">
    <property type="entry name" value="GAF_2"/>
    <property type="match status" value="1"/>
</dbReference>
<protein>
    <submittedName>
        <fullName evidence="5">Protein serine phosphatase with GAF(S) sensor(S)</fullName>
    </submittedName>
</protein>
<evidence type="ECO:0000313" key="5">
    <source>
        <dbReference type="EMBL" id="SUO93804.1"/>
    </source>
</evidence>
<dbReference type="InterPro" id="IPR052016">
    <property type="entry name" value="Bact_Sigma-Reg"/>
</dbReference>
<dbReference type="PANTHER" id="PTHR43156:SF2">
    <property type="entry name" value="STAGE II SPORULATION PROTEIN E"/>
    <property type="match status" value="1"/>
</dbReference>
<accession>A0A380MNQ1</accession>
<dbReference type="GO" id="GO:0016791">
    <property type="term" value="F:phosphatase activity"/>
    <property type="evidence" value="ECO:0007669"/>
    <property type="project" value="TreeGrafter"/>
</dbReference>
<dbReference type="Gene3D" id="3.30.450.40">
    <property type="match status" value="2"/>
</dbReference>
<dbReference type="Pfam" id="PF07228">
    <property type="entry name" value="SpoIIE"/>
    <property type="match status" value="1"/>
</dbReference>
<dbReference type="PANTHER" id="PTHR43156">
    <property type="entry name" value="STAGE II SPORULATION PROTEIN E-RELATED"/>
    <property type="match status" value="1"/>
</dbReference>
<evidence type="ECO:0000313" key="6">
    <source>
        <dbReference type="Proteomes" id="UP000254150"/>
    </source>
</evidence>
<dbReference type="RefSeq" id="WP_100456142.1">
    <property type="nucleotide sequence ID" value="NZ_UHID01000001.1"/>
</dbReference>
<dbReference type="SUPFAM" id="SSF55781">
    <property type="entry name" value="GAF domain-like"/>
    <property type="match status" value="2"/>
</dbReference>
<name>A0A380MNQ1_STRGR</name>
<dbReference type="Gene3D" id="3.60.40.10">
    <property type="entry name" value="PPM-type phosphatase domain"/>
    <property type="match status" value="1"/>
</dbReference>
<dbReference type="Pfam" id="PF01590">
    <property type="entry name" value="GAF"/>
    <property type="match status" value="1"/>
</dbReference>
<dbReference type="InterPro" id="IPR001932">
    <property type="entry name" value="PPM-type_phosphatase-like_dom"/>
</dbReference>
<dbReference type="AlphaFoldDB" id="A0A380MNQ1"/>
<evidence type="ECO:0000256" key="2">
    <source>
        <dbReference type="SAM" id="MobiDB-lite"/>
    </source>
</evidence>
<dbReference type="SMART" id="SM00331">
    <property type="entry name" value="PP2C_SIG"/>
    <property type="match status" value="1"/>
</dbReference>
<sequence>MAQDSGPGSGGSAGAVPPAQEAARLLALEQAGLSSAPDEGMDRFARLAAGIADVPVALVCVAGAEHLSFPGLAGLGAPWSKLRKTGLCAEVVSAGRLVVPDARTDPRTRDEAVIDELSVAGYAGLPLVDDDGVVLGSLCAIDHRPHEWPDHVVDALTDLAEACAAEIRLRIVTRRVEEARGETAALLARSDLVRRASEVLADTTGVDQVRHQVGELITGDLQASFAGISLEQERTPWDATEGRWPDGTVQDLAVDPVVTPWPTGRAAREKRTVTVHGAEAVRVGYGAEAADRWERLGFASMVCVPLTGTRRVIGALAVAWRRAHEPDLGELAVLTATAAYAARALERALFIDERIDVARQLQDAMLTELPQVEGLELAGLYRPAAARDRVGGDWYDAYGLLPAEGASGGPTLAATIGDITGHDIRAATLMGQARSMLRQADHDHPGLGPAAAVEALHHSTTTLDLGLTGTLVHAHLTPRTHGGWELLWTNAGHPPPLLAVPGTPCRLLTGHDMMLYPGLDEGWHEHRQPLPPGSTLLLYTDGLVERRGEDIEAGVERLGAFLTEGADLPLERLTGELTHRMAGEEPGDDVALLALRVPLDAPAPPDPAGGNPVDPRGPAA</sequence>
<feature type="domain" description="PPM-type phosphatase" evidence="4">
    <location>
        <begin position="372"/>
        <end position="597"/>
    </location>
</feature>
<reference evidence="5 6" key="1">
    <citation type="submission" date="2018-06" db="EMBL/GenBank/DDBJ databases">
        <authorList>
            <consortium name="Pathogen Informatics"/>
            <person name="Doyle S."/>
        </authorList>
    </citation>
    <scope>NUCLEOTIDE SEQUENCE [LARGE SCALE GENOMIC DNA]</scope>
    <source>
        <strain evidence="5 6">NCTC7807</strain>
    </source>
</reference>
<dbReference type="Proteomes" id="UP000254150">
    <property type="component" value="Unassembled WGS sequence"/>
</dbReference>
<evidence type="ECO:0000259" key="3">
    <source>
        <dbReference type="SMART" id="SM00065"/>
    </source>
</evidence>
<dbReference type="GeneID" id="95070331"/>
<dbReference type="InterPro" id="IPR036457">
    <property type="entry name" value="PPM-type-like_dom_sf"/>
</dbReference>
<dbReference type="InterPro" id="IPR029016">
    <property type="entry name" value="GAF-like_dom_sf"/>
</dbReference>
<organism evidence="5 6">
    <name type="scientific">Streptomyces griseus</name>
    <dbReference type="NCBI Taxonomy" id="1911"/>
    <lineage>
        <taxon>Bacteria</taxon>
        <taxon>Bacillati</taxon>
        <taxon>Actinomycetota</taxon>
        <taxon>Actinomycetes</taxon>
        <taxon>Kitasatosporales</taxon>
        <taxon>Streptomycetaceae</taxon>
        <taxon>Streptomyces</taxon>
    </lineage>
</organism>